<accession>Q23CS7</accession>
<dbReference type="OrthoDB" id="289769at2759"/>
<reference evidence="2" key="1">
    <citation type="journal article" date="2006" name="PLoS Biol.">
        <title>Macronuclear genome sequence of the ciliate Tetrahymena thermophila, a model eukaryote.</title>
        <authorList>
            <person name="Eisen J.A."/>
            <person name="Coyne R.S."/>
            <person name="Wu M."/>
            <person name="Wu D."/>
            <person name="Thiagarajan M."/>
            <person name="Wortman J.R."/>
            <person name="Badger J.H."/>
            <person name="Ren Q."/>
            <person name="Amedeo P."/>
            <person name="Jones K.M."/>
            <person name="Tallon L.J."/>
            <person name="Delcher A.L."/>
            <person name="Salzberg S.L."/>
            <person name="Silva J.C."/>
            <person name="Haas B.J."/>
            <person name="Majoros W.H."/>
            <person name="Farzad M."/>
            <person name="Carlton J.M."/>
            <person name="Smith R.K. Jr."/>
            <person name="Garg J."/>
            <person name="Pearlman R.E."/>
            <person name="Karrer K.M."/>
            <person name="Sun L."/>
            <person name="Manning G."/>
            <person name="Elde N.C."/>
            <person name="Turkewitz A.P."/>
            <person name="Asai D.J."/>
            <person name="Wilkes D.E."/>
            <person name="Wang Y."/>
            <person name="Cai H."/>
            <person name="Collins K."/>
            <person name="Stewart B.A."/>
            <person name="Lee S.R."/>
            <person name="Wilamowska K."/>
            <person name="Weinberg Z."/>
            <person name="Ruzzo W.L."/>
            <person name="Wloga D."/>
            <person name="Gaertig J."/>
            <person name="Frankel J."/>
            <person name="Tsao C.-C."/>
            <person name="Gorovsky M.A."/>
            <person name="Keeling P.J."/>
            <person name="Waller R.F."/>
            <person name="Patron N.J."/>
            <person name="Cherry J.M."/>
            <person name="Stover N.A."/>
            <person name="Krieger C.J."/>
            <person name="del Toro C."/>
            <person name="Ryder H.F."/>
            <person name="Williamson S.C."/>
            <person name="Barbeau R.A."/>
            <person name="Hamilton E.P."/>
            <person name="Orias E."/>
        </authorList>
    </citation>
    <scope>NUCLEOTIDE SEQUENCE [LARGE SCALE GENOMIC DNA]</scope>
    <source>
        <strain evidence="2">SB210</strain>
    </source>
</reference>
<dbReference type="RefSeq" id="XP_001014959.1">
    <property type="nucleotide sequence ID" value="XM_001014959.1"/>
</dbReference>
<dbReference type="EMBL" id="GG662712">
    <property type="protein sequence ID" value="EAR94558.1"/>
    <property type="molecule type" value="Genomic_DNA"/>
</dbReference>
<organism evidence="1 2">
    <name type="scientific">Tetrahymena thermophila (strain SB210)</name>
    <dbReference type="NCBI Taxonomy" id="312017"/>
    <lineage>
        <taxon>Eukaryota</taxon>
        <taxon>Sar</taxon>
        <taxon>Alveolata</taxon>
        <taxon>Ciliophora</taxon>
        <taxon>Intramacronucleata</taxon>
        <taxon>Oligohymenophorea</taxon>
        <taxon>Hymenostomatida</taxon>
        <taxon>Tetrahymenina</taxon>
        <taxon>Tetrahymenidae</taxon>
        <taxon>Tetrahymena</taxon>
    </lineage>
</organism>
<sequence length="182" mass="21621">MKGGSILKQSADRISHNISSGTIVDLIDVHNPTFMTNIKNVFKNKLVLNTTESIFLDFKKSTFHEVARDKYFDTLTAYKRKDKVDLMKHLSIPLYDIFKLSMKQNRPLPFTLYEDVKDIQFYMARIYSQHKHANNPNQTWHQVTCKFVYYDKLLGKEVAKFNVFERRESDTNQKDWRICHFD</sequence>
<dbReference type="eggNOG" id="ENOG502SQ1X">
    <property type="taxonomic scope" value="Eukaryota"/>
</dbReference>
<keyword evidence="2" id="KW-1185">Reference proteome</keyword>
<evidence type="ECO:0000313" key="2">
    <source>
        <dbReference type="Proteomes" id="UP000009168"/>
    </source>
</evidence>
<dbReference type="HOGENOM" id="CLU_1506235_0_0_1"/>
<dbReference type="Gene3D" id="3.10.450.240">
    <property type="match status" value="1"/>
</dbReference>
<dbReference type="Proteomes" id="UP000009168">
    <property type="component" value="Unassembled WGS sequence"/>
</dbReference>
<dbReference type="OMA" id="GSGIMPY"/>
<proteinExistence type="predicted"/>
<evidence type="ECO:0000313" key="1">
    <source>
        <dbReference type="EMBL" id="EAR94558.1"/>
    </source>
</evidence>
<dbReference type="KEGG" id="tet:TTHERM_00052630"/>
<name>Q23CS7_TETTS</name>
<dbReference type="AlphaFoldDB" id="Q23CS7"/>
<dbReference type="InParanoid" id="Q23CS7"/>
<dbReference type="GeneID" id="7843969"/>
<gene>
    <name evidence="1" type="ORF">TTHERM_00052630</name>
</gene>
<protein>
    <submittedName>
        <fullName evidence="1">Phosphatidylinositol 4-phosphate 5-kinase</fullName>
    </submittedName>
</protein>